<evidence type="ECO:0000256" key="3">
    <source>
        <dbReference type="ARBA" id="ARBA00030757"/>
    </source>
</evidence>
<dbReference type="InterPro" id="IPR029063">
    <property type="entry name" value="SAM-dependent_MTases_sf"/>
</dbReference>
<accession>A0A0D6JHG7</accession>
<evidence type="ECO:0000256" key="2">
    <source>
        <dbReference type="ARBA" id="ARBA00013346"/>
    </source>
</evidence>
<gene>
    <name evidence="4" type="ORF">YBN1229_v1_2590</name>
</gene>
<proteinExistence type="inferred from homology"/>
<dbReference type="Pfam" id="PF01135">
    <property type="entry name" value="PCMT"/>
    <property type="match status" value="1"/>
</dbReference>
<dbReference type="KEGG" id="fil:BN1229_v1_3332"/>
<dbReference type="SUPFAM" id="SSF53335">
    <property type="entry name" value="S-adenosyl-L-methionine-dependent methyltransferases"/>
    <property type="match status" value="1"/>
</dbReference>
<keyword evidence="4" id="KW-0808">Transferase</keyword>
<dbReference type="EMBL" id="LN829119">
    <property type="protein sequence ID" value="CPR20394.1"/>
    <property type="molecule type" value="Genomic_DNA"/>
</dbReference>
<dbReference type="PANTHER" id="PTHR11579">
    <property type="entry name" value="PROTEIN-L-ISOASPARTATE O-METHYLTRANSFERASE"/>
    <property type="match status" value="1"/>
</dbReference>
<dbReference type="PANTHER" id="PTHR11579:SF18">
    <property type="entry name" value="PROTEIN-L-ISOASPARTATE O-METHYLTRANSFERASE"/>
    <property type="match status" value="1"/>
</dbReference>
<protein>
    <recommendedName>
        <fullName evidence="2">Protein-L-isoaspartate O-methyltransferase</fullName>
    </recommendedName>
    <alternativeName>
        <fullName evidence="3">Protein L-isoaspartyl methyltransferase</fullName>
    </alternativeName>
</protein>
<dbReference type="RefSeq" id="WP_046480644.1">
    <property type="nucleotide sequence ID" value="NZ_LN829118.1"/>
</dbReference>
<name>A0A0D6JHG7_9HYPH</name>
<dbReference type="Proteomes" id="UP000033187">
    <property type="component" value="Chromosome 1"/>
</dbReference>
<dbReference type="Gene3D" id="3.40.50.150">
    <property type="entry name" value="Vaccinia Virus protein VP39"/>
    <property type="match status" value="1"/>
</dbReference>
<sequence>MVSVDAAVQRTNMVDSQIRPSDVTDRRIIRAMLEIPREQFVPTAMKPLAYIDDEVPVMMPPNGANRATRSLMAPRDFARLVQLAEISESDVVLDVGCATGYSAAVLGRLAETVVALEVDPELAETAGNLLSETSYDNVAVVSGELASGYPDEGPYDAIVLEGQVEEVPFGLLDQLKDGGRLVAIYQKGPLSRAVLWRRLGATFDEREAFEAAASPLPGFAKPAVFTL</sequence>
<evidence type="ECO:0000313" key="4">
    <source>
        <dbReference type="EMBL" id="CPR20394.1"/>
    </source>
</evidence>
<dbReference type="AlphaFoldDB" id="A0A0D6JHG7"/>
<reference evidence="5" key="1">
    <citation type="submission" date="2015-02" db="EMBL/GenBank/DDBJ databases">
        <authorList>
            <person name="Chooi Y.-H."/>
        </authorList>
    </citation>
    <scope>NUCLEOTIDE SEQUENCE [LARGE SCALE GENOMIC DNA]</scope>
    <source>
        <strain evidence="5">strain Y</strain>
    </source>
</reference>
<dbReference type="InterPro" id="IPR000682">
    <property type="entry name" value="PCMT"/>
</dbReference>
<keyword evidence="5" id="KW-1185">Reference proteome</keyword>
<dbReference type="CDD" id="cd02440">
    <property type="entry name" value="AdoMet_MTases"/>
    <property type="match status" value="1"/>
</dbReference>
<evidence type="ECO:0000256" key="1">
    <source>
        <dbReference type="ARBA" id="ARBA00005369"/>
    </source>
</evidence>
<evidence type="ECO:0000313" key="5">
    <source>
        <dbReference type="Proteomes" id="UP000033187"/>
    </source>
</evidence>
<dbReference type="OrthoDB" id="9810066at2"/>
<dbReference type="GO" id="GO:0004719">
    <property type="term" value="F:protein-L-isoaspartate (D-aspartate) O-methyltransferase activity"/>
    <property type="evidence" value="ECO:0007669"/>
    <property type="project" value="InterPro"/>
</dbReference>
<keyword evidence="4" id="KW-0489">Methyltransferase</keyword>
<comment type="similarity">
    <text evidence="1">Belongs to the methyltransferase superfamily. L-isoaspartyl/D-aspartyl protein methyltransferase family.</text>
</comment>
<dbReference type="GO" id="GO:0032259">
    <property type="term" value="P:methylation"/>
    <property type="evidence" value="ECO:0007669"/>
    <property type="project" value="UniProtKB-KW"/>
</dbReference>
<organism evidence="4 5">
    <name type="scientific">Candidatus Filomicrobium marinum</name>
    <dbReference type="NCBI Taxonomy" id="1608628"/>
    <lineage>
        <taxon>Bacteria</taxon>
        <taxon>Pseudomonadati</taxon>
        <taxon>Pseudomonadota</taxon>
        <taxon>Alphaproteobacteria</taxon>
        <taxon>Hyphomicrobiales</taxon>
        <taxon>Hyphomicrobiaceae</taxon>
        <taxon>Filomicrobium</taxon>
    </lineage>
</organism>
<dbReference type="GO" id="GO:0005737">
    <property type="term" value="C:cytoplasm"/>
    <property type="evidence" value="ECO:0007669"/>
    <property type="project" value="TreeGrafter"/>
</dbReference>
<dbReference type="KEGG" id="fiy:BN1229_v1_2590"/>